<dbReference type="Proteomes" id="UP000256304">
    <property type="component" value="Unassembled WGS sequence"/>
</dbReference>
<dbReference type="RefSeq" id="WP_181909350.1">
    <property type="nucleotide sequence ID" value="NZ_QTTN01000001.1"/>
</dbReference>
<evidence type="ECO:0000313" key="3">
    <source>
        <dbReference type="EMBL" id="REE94575.1"/>
    </source>
</evidence>
<dbReference type="PANTHER" id="PTHR37836:SF2">
    <property type="entry name" value="DUF4038 DOMAIN-CONTAINING PROTEIN"/>
    <property type="match status" value="1"/>
</dbReference>
<dbReference type="InterPro" id="IPR032260">
    <property type="entry name" value="DUF5060"/>
</dbReference>
<dbReference type="InterPro" id="IPR025277">
    <property type="entry name" value="Apiosidase-like_cat_dom"/>
</dbReference>
<dbReference type="SUPFAM" id="SSF49785">
    <property type="entry name" value="Galactose-binding domain-like"/>
    <property type="match status" value="3"/>
</dbReference>
<dbReference type="PROSITE" id="PS51257">
    <property type="entry name" value="PROKAR_LIPOPROTEIN"/>
    <property type="match status" value="1"/>
</dbReference>
<evidence type="ECO:0000259" key="2">
    <source>
        <dbReference type="PROSITE" id="PS50022"/>
    </source>
</evidence>
<dbReference type="InterPro" id="IPR008979">
    <property type="entry name" value="Galactose-bd-like_sf"/>
</dbReference>
<dbReference type="InterPro" id="IPR013783">
    <property type="entry name" value="Ig-like_fold"/>
</dbReference>
<dbReference type="Gene3D" id="3.20.20.80">
    <property type="entry name" value="Glycosidases"/>
    <property type="match status" value="1"/>
</dbReference>
<comment type="caution">
    <text evidence="3">The sequence shown here is derived from an EMBL/GenBank/DDBJ whole genome shotgun (WGS) entry which is preliminary data.</text>
</comment>
<dbReference type="InterPro" id="IPR024749">
    <property type="entry name" value="Collagen-bd_put"/>
</dbReference>
<gene>
    <name evidence="3" type="ORF">A8990_101371</name>
</gene>
<accession>A0A3D9SNQ3</accession>
<dbReference type="Pfam" id="PF00754">
    <property type="entry name" value="F5_F8_type_C"/>
    <property type="match status" value="3"/>
</dbReference>
<dbReference type="Pfam" id="PF12904">
    <property type="entry name" value="Collagen_bind_2"/>
    <property type="match status" value="1"/>
</dbReference>
<dbReference type="Gene3D" id="2.60.120.260">
    <property type="entry name" value="Galactose-binding domain-like"/>
    <property type="match status" value="3"/>
</dbReference>
<proteinExistence type="predicted"/>
<evidence type="ECO:0000256" key="1">
    <source>
        <dbReference type="SAM" id="SignalP"/>
    </source>
</evidence>
<feature type="signal peptide" evidence="1">
    <location>
        <begin position="1"/>
        <end position="34"/>
    </location>
</feature>
<dbReference type="AlphaFoldDB" id="A0A3D9SNQ3"/>
<dbReference type="EMBL" id="QTTN01000001">
    <property type="protein sequence ID" value="REE94575.1"/>
    <property type="molecule type" value="Genomic_DNA"/>
</dbReference>
<evidence type="ECO:0000313" key="4">
    <source>
        <dbReference type="Proteomes" id="UP000256304"/>
    </source>
</evidence>
<keyword evidence="1" id="KW-0732">Signal</keyword>
<feature type="domain" description="F5/8 type C" evidence="2">
    <location>
        <begin position="829"/>
        <end position="967"/>
    </location>
</feature>
<name>A0A3D9SNQ3_9BACL</name>
<organism evidence="3 4">
    <name type="scientific">Paenibacillus taihuensis</name>
    <dbReference type="NCBI Taxonomy" id="1156355"/>
    <lineage>
        <taxon>Bacteria</taxon>
        <taxon>Bacillati</taxon>
        <taxon>Bacillota</taxon>
        <taxon>Bacilli</taxon>
        <taxon>Bacillales</taxon>
        <taxon>Paenibacillaceae</taxon>
        <taxon>Paenibacillus</taxon>
    </lineage>
</organism>
<reference evidence="3 4" key="1">
    <citation type="submission" date="2018-08" db="EMBL/GenBank/DDBJ databases">
        <title>Genomic Encyclopedia of Type Strains, Phase III (KMG-III): the genomes of soil and plant-associated and newly described type strains.</title>
        <authorList>
            <person name="Whitman W."/>
        </authorList>
    </citation>
    <scope>NUCLEOTIDE SEQUENCE [LARGE SCALE GENOMIC DNA]</scope>
    <source>
        <strain evidence="3 4">CGMCC 1.10966</strain>
    </source>
</reference>
<dbReference type="PANTHER" id="PTHR37836">
    <property type="entry name" value="LMO1036 PROTEIN"/>
    <property type="match status" value="1"/>
</dbReference>
<dbReference type="Pfam" id="PF13204">
    <property type="entry name" value="Apiosidase"/>
    <property type="match status" value="1"/>
</dbReference>
<sequence>MSNDRKIRVPMLGLLLFGCALLCAILFVPNRAYAADYTTQNWQTVEIQLTSTKSYTDPFQNVDVTATFTGPGGTTITRPAFWDGGSVWKIRFAPTKTGTWTMTTSANDPTDTGLNGISKSIQVNAYTGSLAIYQKGFLKVSSNGRYLTYNDGTPFFYLGDTHWILPHERFATSNASGVASQFKYVVDKRVSQGFTVFQSEPIWQPHGGGTHSGADEEMVANLSDGFTSADLAGFANLDRKFKYIADQGLVHANAQVTWAQDPANYSVYSDAYMTRVAKYWVARYGSYPLIYTIAQEIDQNMYGAYNSTTMSKWYAVGQSITDNDSYNQPIMPHMENTSSTVATNSSWASKPYDDVFAVQWQGDLQGMSTAKNFYNYTTTKPSVLYESAYDNFWTDSRGALGAGYKAFQYGMYGYGYGAAGVWNDVYSKSGDPDDFGTGYDLPAHYYWWYDGANLTTGSQLTYFKNFYTSLEWWKLVPRFDDGAWGSFNDTSTSLLSSDGNNTYVTFFFNGNTNTGTIKGMDNGYYYNARWFNPRTGAYTTISGAAASTSGQWNIPPKPDSNDWVLLLQKTTTAVPPQTNLALGKTYASSSSWDATQTADKAFDGLLSTNWQACNTCWNGQTLEVNFGASTTFNRVVLSEYDNRTTGYRIEYWNGSTWQTAYTGTSIGSPKTITFSAVTGSKARIYFTSGTSNAPIIYEFAVYYDVVNLALGKSYASSSSWDGTQTADKAFDGLAATDWQACDGCWSGQTLEVNFAANTTFNKVVLSEYNNRTTGYRIEYWNGSTWQTAYTGTSMGPSKTITFTAVTGSKARIYFTTGTANAPIIYEFEVYNDSVAVNPNLALGKTYASSSSWDASQTADKAFDGSAATDWQACSGCWSGQTLEVNFGANTTFNKVVLTEYDSRTTGYRIEYWNGSAWQTAYTGTSIGATNVPKMITFTAVTGSKARIYFTSGTSYAPIIYEFEVYNQ</sequence>
<protein>
    <submittedName>
        <fullName evidence="3">Collagenase-like protein with putative collagen-binding domain</fullName>
    </submittedName>
</protein>
<dbReference type="Gene3D" id="2.60.40.10">
    <property type="entry name" value="Immunoglobulins"/>
    <property type="match status" value="1"/>
</dbReference>
<feature type="chain" id="PRO_5017773947" evidence="1">
    <location>
        <begin position="35"/>
        <end position="967"/>
    </location>
</feature>
<keyword evidence="4" id="KW-1185">Reference proteome</keyword>
<dbReference type="PROSITE" id="PS50022">
    <property type="entry name" value="FA58C_3"/>
    <property type="match status" value="1"/>
</dbReference>
<dbReference type="Pfam" id="PF16586">
    <property type="entry name" value="DUF5060"/>
    <property type="match status" value="1"/>
</dbReference>
<dbReference type="InterPro" id="IPR000421">
    <property type="entry name" value="FA58C"/>
</dbReference>